<dbReference type="AlphaFoldDB" id="A0A7S2MRX4"/>
<accession>A0A7S2MRX4</accession>
<organism evidence="1">
    <name type="scientific">Octactis speculum</name>
    <dbReference type="NCBI Taxonomy" id="3111310"/>
    <lineage>
        <taxon>Eukaryota</taxon>
        <taxon>Sar</taxon>
        <taxon>Stramenopiles</taxon>
        <taxon>Ochrophyta</taxon>
        <taxon>Dictyochophyceae</taxon>
        <taxon>Dictyochales</taxon>
        <taxon>Dictyochaceae</taxon>
        <taxon>Octactis</taxon>
    </lineage>
</organism>
<reference evidence="1" key="1">
    <citation type="submission" date="2021-01" db="EMBL/GenBank/DDBJ databases">
        <authorList>
            <person name="Corre E."/>
            <person name="Pelletier E."/>
            <person name="Niang G."/>
            <person name="Scheremetjew M."/>
            <person name="Finn R."/>
            <person name="Kale V."/>
            <person name="Holt S."/>
            <person name="Cochrane G."/>
            <person name="Meng A."/>
            <person name="Brown T."/>
            <person name="Cohen L."/>
        </authorList>
    </citation>
    <scope>NUCLEOTIDE SEQUENCE</scope>
    <source>
        <strain evidence="1">CCMP1381</strain>
    </source>
</reference>
<sequence>MLCEDTSDEALRALLQNAGVRDGILHAVIGNISASQFLNLDDADWNDPQAGVWALITESMQSQSPADKPSIGDKFKLKTCINTITPKVVHRTPESERQVNQQEVNPSTARGIKRNSEDSYILPFGPRRLSDQMVELNPFRVNSRWTTECEVGAIIDGSNDSPFAGHANLLHDFISLKLVDIDSKKALFELPEGTWSLFSKPPTQSSKIVLFDCQEECLGNDIFSGQAATMPLRADLIAVIKVLTENNPAPFHWELGLLTDIETGKPKINRVNVSPHMKKSSVAFTPEMAAVFVAAISVDNNKMTKLNDRKNINMARSGARGNLDVEGLDILERPNVNNAPVDVDGVTTQVVVVTSVTRTAVDEARIDEIVKEFHYRGAVVFVTTFNPEKTADGATYEEYLQKFKADADQYNTVDIVVLDTSSIFQDCDWPMEEIVEYFTDVYSPHSDNGALVSPNLEQLNKLLDFDLDSLPSLRSLGYVEGDNSLHESIVKVVLCAYEIISVEACVDMSKLVSTEHPHIASILTNSSCTLSMSRAVRHHTDYFLSTDPEVAQHAVFTVSKLVKGFGNVKLKQSQIATLLKVHPSNLSRVLNDHSLLVLSSVLGKAILFMASRMVLNSSGFLYDYPAELLTLADIRVQNDGNGTKIQRRIDFFCSETSTPFAFPTFGFRKAHSLTFNRHSEMEKSLQHYAMNNQPWSMGNRTERLTITRAMWRVANGISPSAYDNSQLPPMDPNFQLGMMGSDRRSVKGCERGALRVYWTTYAIPYRIKGCQIEREKAEPNPSKFCGLAQNTRDRRNNNMRNICEFCNNEVNGIDCE</sequence>
<protein>
    <submittedName>
        <fullName evidence="1">Uncharacterized protein</fullName>
    </submittedName>
</protein>
<evidence type="ECO:0000313" key="1">
    <source>
        <dbReference type="EMBL" id="CAD9499335.1"/>
    </source>
</evidence>
<gene>
    <name evidence="1" type="ORF">DSPE1174_LOCUS33516</name>
</gene>
<name>A0A7S2MRX4_9STRA</name>
<proteinExistence type="predicted"/>
<dbReference type="EMBL" id="HBGS01064260">
    <property type="protein sequence ID" value="CAD9499335.1"/>
    <property type="molecule type" value="Transcribed_RNA"/>
</dbReference>